<evidence type="ECO:0000313" key="1">
    <source>
        <dbReference type="EMBL" id="CAF9942234.1"/>
    </source>
</evidence>
<protein>
    <submittedName>
        <fullName evidence="1">Uncharacterized protein</fullName>
    </submittedName>
</protein>
<name>A0A8H3J7T6_9LECA</name>
<dbReference type="AlphaFoldDB" id="A0A8H3J7T6"/>
<keyword evidence="2" id="KW-1185">Reference proteome</keyword>
<dbReference type="OrthoDB" id="10588587at2759"/>
<gene>
    <name evidence="1" type="ORF">ALECFALPRED_009623</name>
</gene>
<organism evidence="1 2">
    <name type="scientific">Alectoria fallacina</name>
    <dbReference type="NCBI Taxonomy" id="1903189"/>
    <lineage>
        <taxon>Eukaryota</taxon>
        <taxon>Fungi</taxon>
        <taxon>Dikarya</taxon>
        <taxon>Ascomycota</taxon>
        <taxon>Pezizomycotina</taxon>
        <taxon>Lecanoromycetes</taxon>
        <taxon>OSLEUM clade</taxon>
        <taxon>Lecanoromycetidae</taxon>
        <taxon>Lecanorales</taxon>
        <taxon>Lecanorineae</taxon>
        <taxon>Parmeliaceae</taxon>
        <taxon>Alectoria</taxon>
    </lineage>
</organism>
<comment type="caution">
    <text evidence="1">The sequence shown here is derived from an EMBL/GenBank/DDBJ whole genome shotgun (WGS) entry which is preliminary data.</text>
</comment>
<proteinExistence type="predicted"/>
<dbReference type="EMBL" id="CAJPDR010000730">
    <property type="protein sequence ID" value="CAF9942234.1"/>
    <property type="molecule type" value="Genomic_DNA"/>
</dbReference>
<evidence type="ECO:0000313" key="2">
    <source>
        <dbReference type="Proteomes" id="UP000664203"/>
    </source>
</evidence>
<sequence length="80" mass="9892">MSVIRMITTVPSRRWGLIWARQLCLWQPRRTQHAFLAQDVMWNKELFARNPQKWRPDLYQWIREHRRAVSSIPDFEDEIE</sequence>
<accession>A0A8H3J7T6</accession>
<dbReference type="Proteomes" id="UP000664203">
    <property type="component" value="Unassembled WGS sequence"/>
</dbReference>
<reference evidence="1" key="1">
    <citation type="submission" date="2021-03" db="EMBL/GenBank/DDBJ databases">
        <authorList>
            <person name="Tagirdzhanova G."/>
        </authorList>
    </citation>
    <scope>NUCLEOTIDE SEQUENCE</scope>
</reference>